<feature type="transmembrane region" description="Helical" evidence="1">
    <location>
        <begin position="50"/>
        <end position="68"/>
    </location>
</feature>
<keyword evidence="3" id="KW-1185">Reference proteome</keyword>
<dbReference type="EMBL" id="JBFNQD010000028">
    <property type="protein sequence ID" value="MEW9310470.1"/>
    <property type="molecule type" value="Genomic_DNA"/>
</dbReference>
<feature type="transmembrane region" description="Helical" evidence="1">
    <location>
        <begin position="80"/>
        <end position="99"/>
    </location>
</feature>
<protein>
    <submittedName>
        <fullName evidence="2">Uncharacterized protein</fullName>
    </submittedName>
</protein>
<name>A0ABV3PXU3_9HYPH</name>
<keyword evidence="1" id="KW-0472">Membrane</keyword>
<keyword evidence="1" id="KW-0812">Transmembrane</keyword>
<comment type="caution">
    <text evidence="2">The sequence shown here is derived from an EMBL/GenBank/DDBJ whole genome shotgun (WGS) entry which is preliminary data.</text>
</comment>
<dbReference type="RefSeq" id="WP_367626861.1">
    <property type="nucleotide sequence ID" value="NZ_JBFNQD010000028.1"/>
</dbReference>
<evidence type="ECO:0000313" key="3">
    <source>
        <dbReference type="Proteomes" id="UP001555786"/>
    </source>
</evidence>
<reference evidence="2 3" key="1">
    <citation type="submission" date="2024-07" db="EMBL/GenBank/DDBJ databases">
        <title>Description of Labrys sedimenti sp. nov., isolated from a diclofenac-degrading enrichment culture.</title>
        <authorList>
            <person name="Tancsics A."/>
            <person name="Csepanyi A."/>
        </authorList>
    </citation>
    <scope>NUCLEOTIDE SEQUENCE [LARGE SCALE GENOMIC DNA]</scope>
    <source>
        <strain evidence="2 3">LMG 23578</strain>
    </source>
</reference>
<gene>
    <name evidence="2" type="ORF">ABXS05_33340</name>
</gene>
<sequence length="387" mass="42268">MSEPTQGLWHNMNRPLAAILLGVLPFWLFLGASDKRTVNGEVVFESELNLLGIVMAIVALGLAFTMLRRDGSPGQPPRRWPRTLVAIAAIPLALFQLGYSIGFYSFKDINIAVFGGPAPPPSTYGGLNPDLKKFFVERSRTLDQGRLNDTIVNSLLRLTEARIRHNAYADACHRGKWQLEAVALPAFLSEAGRDAIAESERKLAAERPAPCTEKNAKANITELSDYYARDKDILAIQLAGYDGRFGSEPPPAASTTVPAIEGVPVGLGASVAEAQRIFGSTRQPEPYTSAMGERLALYPADGFALYLSTDKQVASIKLTKPFNGSVGSVRIGDPLITLKRLMGKPTKELFPLDENRAYFYPLPDDVTVRFDASEEEGVQSIMLLKTK</sequence>
<evidence type="ECO:0000313" key="2">
    <source>
        <dbReference type="EMBL" id="MEW9310470.1"/>
    </source>
</evidence>
<accession>A0ABV3PXU3</accession>
<evidence type="ECO:0000256" key="1">
    <source>
        <dbReference type="SAM" id="Phobius"/>
    </source>
</evidence>
<proteinExistence type="predicted"/>
<feature type="transmembrane region" description="Helical" evidence="1">
    <location>
        <begin position="12"/>
        <end position="30"/>
    </location>
</feature>
<organism evidence="2 3">
    <name type="scientific">Labrys neptuniae</name>
    <dbReference type="NCBI Taxonomy" id="376174"/>
    <lineage>
        <taxon>Bacteria</taxon>
        <taxon>Pseudomonadati</taxon>
        <taxon>Pseudomonadota</taxon>
        <taxon>Alphaproteobacteria</taxon>
        <taxon>Hyphomicrobiales</taxon>
        <taxon>Xanthobacteraceae</taxon>
        <taxon>Labrys</taxon>
    </lineage>
</organism>
<dbReference type="Proteomes" id="UP001555786">
    <property type="component" value="Unassembled WGS sequence"/>
</dbReference>
<keyword evidence="1" id="KW-1133">Transmembrane helix</keyword>